<keyword evidence="2" id="KW-0732">Signal</keyword>
<evidence type="ECO:0000256" key="1">
    <source>
        <dbReference type="SAM" id="MobiDB-lite"/>
    </source>
</evidence>
<dbReference type="STRING" id="395495.Lcho_0537"/>
<evidence type="ECO:0000313" key="3">
    <source>
        <dbReference type="EMBL" id="ACB32812.1"/>
    </source>
</evidence>
<feature type="region of interest" description="Disordered" evidence="1">
    <location>
        <begin position="611"/>
        <end position="640"/>
    </location>
</feature>
<dbReference type="OrthoDB" id="9773411at2"/>
<protein>
    <recommendedName>
        <fullName evidence="5">TonB-dependent receptor</fullName>
    </recommendedName>
</protein>
<name>B1XYS8_LEPCP</name>
<proteinExistence type="predicted"/>
<evidence type="ECO:0000313" key="4">
    <source>
        <dbReference type="Proteomes" id="UP000001693"/>
    </source>
</evidence>
<dbReference type="KEGG" id="lch:Lcho_0537"/>
<evidence type="ECO:0008006" key="5">
    <source>
        <dbReference type="Google" id="ProtNLM"/>
    </source>
</evidence>
<dbReference type="Proteomes" id="UP000001693">
    <property type="component" value="Chromosome"/>
</dbReference>
<sequence length="640" mass="70365" precursor="true">MKPAPTRLRPLCVLLVWLPLGPALAQEREKPREFLDSLADNALAPDRNAIYRRDGKRREIDLGDGIEASLDEAKASFLSNPRGTPGGAGVVSRVIGISARKPSYGYDLSYGRSALGRRAGLSGGWRLGERVVLYADVHENRSEIDDLPGTPSTRLRRRDSEFGLRWRSADGSTSTWTTDLALHQSRLAPDPASALVPEATGEQLVWRGRLEPASWPGLSLMAQLNHVLGREPAPSTELSGHRIGLGADWRLADGWGPLPAGSLLAWRESPRLGLLGDDEALTLPAAYRRSIGLELPDGSGRGHVYTQLRHRSLADRDDALGVLGWQRNWAPWPRWGLDTQLEQAVPLAGRYPIRATQAGGRLSTSRFPRLSFSTALDLVNASTSDSAYHEIKLTQRLADDWLGALRLSVSRSQPHGNSAAGSTDYKGALALGWREPQARALHLLSRMTWSGREVDAGVPASTSADRRARIWLGHAGYLFDDHHTLTVRLSHRTARDETRLDGNGLVLPHRTQFWLTRWIWEQDREGDQRWSLSAHVAGRSDNLDGAARAWGAELGYRVSSKAALTLGYNPRGFADNEITVEERPRKGFTLRLRFTIEGALARWLDNGRSGTATPWSLPDNPPAGLAPSLDRAQEQSAAGF</sequence>
<feature type="signal peptide" evidence="2">
    <location>
        <begin position="1"/>
        <end position="25"/>
    </location>
</feature>
<reference evidence="3 4" key="1">
    <citation type="submission" date="2008-03" db="EMBL/GenBank/DDBJ databases">
        <title>Complete sequence of Leptothrix cholodnii SP-6.</title>
        <authorList>
            <consortium name="US DOE Joint Genome Institute"/>
            <person name="Copeland A."/>
            <person name="Lucas S."/>
            <person name="Lapidus A."/>
            <person name="Glavina del Rio T."/>
            <person name="Dalin E."/>
            <person name="Tice H."/>
            <person name="Bruce D."/>
            <person name="Goodwin L."/>
            <person name="Pitluck S."/>
            <person name="Chertkov O."/>
            <person name="Brettin T."/>
            <person name="Detter J.C."/>
            <person name="Han C."/>
            <person name="Kuske C.R."/>
            <person name="Schmutz J."/>
            <person name="Larimer F."/>
            <person name="Land M."/>
            <person name="Hauser L."/>
            <person name="Kyrpides N."/>
            <person name="Lykidis A."/>
            <person name="Emerson D."/>
            <person name="Richardson P."/>
        </authorList>
    </citation>
    <scope>NUCLEOTIDE SEQUENCE [LARGE SCALE GENOMIC DNA]</scope>
    <source>
        <strain evidence="4">ATCC 51168 / LMG 8142 / SP-6</strain>
    </source>
</reference>
<dbReference type="AlphaFoldDB" id="B1XYS8"/>
<dbReference type="HOGENOM" id="CLU_427468_0_0_4"/>
<evidence type="ECO:0000256" key="2">
    <source>
        <dbReference type="SAM" id="SignalP"/>
    </source>
</evidence>
<feature type="chain" id="PRO_5002772641" description="TonB-dependent receptor" evidence="2">
    <location>
        <begin position="26"/>
        <end position="640"/>
    </location>
</feature>
<gene>
    <name evidence="3" type="ordered locus">Lcho_0537</name>
</gene>
<accession>B1XYS8</accession>
<organism evidence="3 4">
    <name type="scientific">Leptothrix cholodnii (strain ATCC 51168 / LMG 8142 / SP-6)</name>
    <name type="common">Leptothrix discophora (strain SP-6)</name>
    <dbReference type="NCBI Taxonomy" id="395495"/>
    <lineage>
        <taxon>Bacteria</taxon>
        <taxon>Pseudomonadati</taxon>
        <taxon>Pseudomonadota</taxon>
        <taxon>Betaproteobacteria</taxon>
        <taxon>Burkholderiales</taxon>
        <taxon>Sphaerotilaceae</taxon>
        <taxon>Leptothrix</taxon>
    </lineage>
</organism>
<dbReference type="EMBL" id="CP001013">
    <property type="protein sequence ID" value="ACB32812.1"/>
    <property type="molecule type" value="Genomic_DNA"/>
</dbReference>
<keyword evidence="4" id="KW-1185">Reference proteome</keyword>
<dbReference type="RefSeq" id="WP_012345574.1">
    <property type="nucleotide sequence ID" value="NC_010524.1"/>
</dbReference>